<reference evidence="2 3" key="1">
    <citation type="journal article" date="2023" name="Nucleic Acids Res.">
        <title>The hologenome of Daphnia magna reveals possible DNA methylation and microbiome-mediated evolution of the host genome.</title>
        <authorList>
            <person name="Chaturvedi A."/>
            <person name="Li X."/>
            <person name="Dhandapani V."/>
            <person name="Marshall H."/>
            <person name="Kissane S."/>
            <person name="Cuenca-Cambronero M."/>
            <person name="Asole G."/>
            <person name="Calvet F."/>
            <person name="Ruiz-Romero M."/>
            <person name="Marangio P."/>
            <person name="Guigo R."/>
            <person name="Rago D."/>
            <person name="Mirbahai L."/>
            <person name="Eastwood N."/>
            <person name="Colbourne J.K."/>
            <person name="Zhou J."/>
            <person name="Mallon E."/>
            <person name="Orsini L."/>
        </authorList>
    </citation>
    <scope>NUCLEOTIDE SEQUENCE [LARGE SCALE GENOMIC DNA]</scope>
    <source>
        <strain evidence="2">LRV0_1</strain>
    </source>
</reference>
<comment type="caution">
    <text evidence="2">The sequence shown here is derived from an EMBL/GenBank/DDBJ whole genome shotgun (WGS) entry which is preliminary data.</text>
</comment>
<dbReference type="EMBL" id="JAOYFB010000001">
    <property type="protein sequence ID" value="KAK4005499.1"/>
    <property type="molecule type" value="Genomic_DNA"/>
</dbReference>
<accession>A0ABQ9YXX0</accession>
<protein>
    <submittedName>
        <fullName evidence="2">Uncharacterized protein</fullName>
    </submittedName>
</protein>
<evidence type="ECO:0000256" key="1">
    <source>
        <dbReference type="SAM" id="MobiDB-lite"/>
    </source>
</evidence>
<proteinExistence type="predicted"/>
<feature type="region of interest" description="Disordered" evidence="1">
    <location>
        <begin position="42"/>
        <end position="70"/>
    </location>
</feature>
<evidence type="ECO:0000313" key="2">
    <source>
        <dbReference type="EMBL" id="KAK4005499.1"/>
    </source>
</evidence>
<evidence type="ECO:0000313" key="3">
    <source>
        <dbReference type="Proteomes" id="UP001234178"/>
    </source>
</evidence>
<sequence length="89" mass="10136">MSAYTRHCFTQEHGTLPHPSLLNCVTIIVAYRVSANQKKSAVSAQELKKDGRHRPHIYSPGGAHEQEKTNKCCRMKRNKIIYGKEVDEI</sequence>
<organism evidence="2 3">
    <name type="scientific">Daphnia magna</name>
    <dbReference type="NCBI Taxonomy" id="35525"/>
    <lineage>
        <taxon>Eukaryota</taxon>
        <taxon>Metazoa</taxon>
        <taxon>Ecdysozoa</taxon>
        <taxon>Arthropoda</taxon>
        <taxon>Crustacea</taxon>
        <taxon>Branchiopoda</taxon>
        <taxon>Diplostraca</taxon>
        <taxon>Cladocera</taxon>
        <taxon>Anomopoda</taxon>
        <taxon>Daphniidae</taxon>
        <taxon>Daphnia</taxon>
    </lineage>
</organism>
<keyword evidence="3" id="KW-1185">Reference proteome</keyword>
<gene>
    <name evidence="2" type="ORF">OUZ56_007207</name>
</gene>
<dbReference type="Proteomes" id="UP001234178">
    <property type="component" value="Unassembled WGS sequence"/>
</dbReference>
<name>A0ABQ9YXX0_9CRUS</name>